<protein>
    <submittedName>
        <fullName evidence="1">Uncharacterized protein</fullName>
    </submittedName>
</protein>
<accession>A0ACD5T738</accession>
<organism evidence="1 2">
    <name type="scientific">Avena sativa</name>
    <name type="common">Oat</name>
    <dbReference type="NCBI Taxonomy" id="4498"/>
    <lineage>
        <taxon>Eukaryota</taxon>
        <taxon>Viridiplantae</taxon>
        <taxon>Streptophyta</taxon>
        <taxon>Embryophyta</taxon>
        <taxon>Tracheophyta</taxon>
        <taxon>Spermatophyta</taxon>
        <taxon>Magnoliopsida</taxon>
        <taxon>Liliopsida</taxon>
        <taxon>Poales</taxon>
        <taxon>Poaceae</taxon>
        <taxon>BOP clade</taxon>
        <taxon>Pooideae</taxon>
        <taxon>Poodae</taxon>
        <taxon>Poeae</taxon>
        <taxon>Poeae Chloroplast Group 1 (Aveneae type)</taxon>
        <taxon>Aveninae</taxon>
        <taxon>Avena</taxon>
    </lineage>
</organism>
<evidence type="ECO:0000313" key="2">
    <source>
        <dbReference type="Proteomes" id="UP001732700"/>
    </source>
</evidence>
<reference evidence="1" key="1">
    <citation type="submission" date="2021-05" db="EMBL/GenBank/DDBJ databases">
        <authorList>
            <person name="Scholz U."/>
            <person name="Mascher M."/>
            <person name="Fiebig A."/>
        </authorList>
    </citation>
    <scope>NUCLEOTIDE SEQUENCE [LARGE SCALE GENOMIC DNA]</scope>
</reference>
<keyword evidence="2" id="KW-1185">Reference proteome</keyword>
<reference evidence="1" key="2">
    <citation type="submission" date="2025-09" db="UniProtKB">
        <authorList>
            <consortium name="EnsemblPlants"/>
        </authorList>
    </citation>
    <scope>IDENTIFICATION</scope>
</reference>
<evidence type="ECO:0000313" key="1">
    <source>
        <dbReference type="EnsemblPlants" id="AVESA.00010b.r2.1AG0003300.1.CDS"/>
    </source>
</evidence>
<dbReference type="EnsemblPlants" id="AVESA.00010b.r2.1AG0003300.1">
    <property type="protein sequence ID" value="AVESA.00010b.r2.1AG0003300.1.CDS"/>
    <property type="gene ID" value="AVESA.00010b.r2.1AG0003300"/>
</dbReference>
<dbReference type="Proteomes" id="UP001732700">
    <property type="component" value="Chromosome 1A"/>
</dbReference>
<proteinExistence type="predicted"/>
<sequence>MGHHQHRGADGPLVPGMPPMLTRVLAVVRDTARLDFTSLHQEGYHVTRCTDPAVAVAELQGLKFHVVMVHIYSDPGGCGAALELLKWAIGQPHLCAYAISEKAVPHGPLDMNDFNNLIKAIKNVASSGTKSPEATLNGPYNTPLSTTASRVKNLPFLERRERRKRTKQVCNIGDQELEHKDGEYVAKEQEKLDQEFKKARVIWTNELHKKFVKAHDKLLAKGDDVPTKILALMKDSTLTRENIASHLQKHRMNLEGEACRYNLRRSHSRTKHHRSTRPASFSSPNMASPQQDPSTIVQSRSPTVYDDRMEIQVQTSNTMDKSSESALVDVPPVEMYPGADDPKQNRVPCVGNSDDNSLRENLSEILNKDPEPSWDDKFLFSGQ</sequence>
<name>A0ACD5T738_AVESA</name>